<keyword evidence="2" id="KW-1185">Reference proteome</keyword>
<dbReference type="RefSeq" id="WP_147805025.1">
    <property type="nucleotide sequence ID" value="NZ_CP144914.1"/>
</dbReference>
<dbReference type="KEGG" id="ahal:FTX54_010635"/>
<accession>A0A5C7F0B2</accession>
<organism evidence="1 2">
    <name type="scientific">Alkalicoccus halolimnae</name>
    <dbReference type="NCBI Taxonomy" id="1667239"/>
    <lineage>
        <taxon>Bacteria</taxon>
        <taxon>Bacillati</taxon>
        <taxon>Bacillota</taxon>
        <taxon>Bacilli</taxon>
        <taxon>Bacillales</taxon>
        <taxon>Bacillaceae</taxon>
        <taxon>Alkalicoccus</taxon>
    </lineage>
</organism>
<evidence type="ECO:0000313" key="1">
    <source>
        <dbReference type="EMBL" id="WWD78883.1"/>
    </source>
</evidence>
<reference evidence="1 2" key="1">
    <citation type="submission" date="2024-01" db="EMBL/GenBank/DDBJ databases">
        <title>Complete Genome Sequence of Alkalicoccus halolimnae BZ-SZ-XJ29T, a Moderately Halophilic Bacterium Isolated from a Salt Lake.</title>
        <authorList>
            <person name="Zhao B."/>
        </authorList>
    </citation>
    <scope>NUCLEOTIDE SEQUENCE [LARGE SCALE GENOMIC DNA]</scope>
    <source>
        <strain evidence="1 2">BZ-SZ-XJ29</strain>
    </source>
</reference>
<proteinExistence type="predicted"/>
<protein>
    <submittedName>
        <fullName evidence="1">Uncharacterized protein</fullName>
    </submittedName>
</protein>
<dbReference type="AlphaFoldDB" id="A0A5C7F0B2"/>
<sequence>MRMKLDYEAAKKMDGQTTEQKVPGVIVTDIPDDKEHDEAFIKERLKEITEDPNVKLTGYEKE</sequence>
<dbReference type="EMBL" id="CP144914">
    <property type="protein sequence ID" value="WWD78883.1"/>
    <property type="molecule type" value="Genomic_DNA"/>
</dbReference>
<gene>
    <name evidence="1" type="ORF">FTX54_010635</name>
</gene>
<dbReference type="Proteomes" id="UP000321816">
    <property type="component" value="Chromosome"/>
</dbReference>
<name>A0A5C7F0B2_9BACI</name>
<dbReference type="OrthoDB" id="2972759at2"/>
<evidence type="ECO:0000313" key="2">
    <source>
        <dbReference type="Proteomes" id="UP000321816"/>
    </source>
</evidence>